<protein>
    <submittedName>
        <fullName evidence="3">YceI family protein</fullName>
    </submittedName>
</protein>
<gene>
    <name evidence="3" type="ORF">GCM10023196_073540</name>
</gene>
<dbReference type="Pfam" id="PF04264">
    <property type="entry name" value="YceI"/>
    <property type="match status" value="1"/>
</dbReference>
<feature type="domain" description="Lipid/polyisoprenoid-binding YceI-like" evidence="2">
    <location>
        <begin position="16"/>
        <end position="181"/>
    </location>
</feature>
<dbReference type="InterPro" id="IPR036761">
    <property type="entry name" value="TTHA0802/YceI-like_sf"/>
</dbReference>
<evidence type="ECO:0000259" key="2">
    <source>
        <dbReference type="SMART" id="SM00867"/>
    </source>
</evidence>
<comment type="caution">
    <text evidence="3">The sequence shown here is derived from an EMBL/GenBank/DDBJ whole genome shotgun (WGS) entry which is preliminary data.</text>
</comment>
<evidence type="ECO:0000313" key="4">
    <source>
        <dbReference type="Proteomes" id="UP001501442"/>
    </source>
</evidence>
<comment type="similarity">
    <text evidence="1">Belongs to the UPF0312 family.</text>
</comment>
<dbReference type="RefSeq" id="WP_345436957.1">
    <property type="nucleotide sequence ID" value="NZ_BAABHK010000013.1"/>
</dbReference>
<dbReference type="EMBL" id="BAABHK010000013">
    <property type="protein sequence ID" value="GAA4633949.1"/>
    <property type="molecule type" value="Genomic_DNA"/>
</dbReference>
<proteinExistence type="inferred from homology"/>
<dbReference type="PANTHER" id="PTHR34406:SF1">
    <property type="entry name" value="PROTEIN YCEI"/>
    <property type="match status" value="1"/>
</dbReference>
<dbReference type="Gene3D" id="2.40.128.110">
    <property type="entry name" value="Lipid/polyisoprenoid-binding, YceI-like"/>
    <property type="match status" value="1"/>
</dbReference>
<organism evidence="3 4">
    <name type="scientific">Actinoallomurus vinaceus</name>
    <dbReference type="NCBI Taxonomy" id="1080074"/>
    <lineage>
        <taxon>Bacteria</taxon>
        <taxon>Bacillati</taxon>
        <taxon>Actinomycetota</taxon>
        <taxon>Actinomycetes</taxon>
        <taxon>Streptosporangiales</taxon>
        <taxon>Thermomonosporaceae</taxon>
        <taxon>Actinoallomurus</taxon>
    </lineage>
</organism>
<sequence length="184" mass="19289">MALTAGTYPLGPQTGRLLLRTSRSGVGRKVGHDLTIEVTRWSGEAVVDPADPASLSVTVSVEVDSLTVREGTGGVKPLTDSDRAEIEKNAREKVLRAAEHPMITFRSTGAEGTPEAFTITGELTIMGRARPIAVRGAVEGDRVRGGATVVQTQWGIKPYSALLGALKLADEVGVEFDLALPAAG</sequence>
<dbReference type="InterPro" id="IPR007372">
    <property type="entry name" value="Lipid/polyisoprenoid-bd_YceI"/>
</dbReference>
<dbReference type="SUPFAM" id="SSF101874">
    <property type="entry name" value="YceI-like"/>
    <property type="match status" value="1"/>
</dbReference>
<evidence type="ECO:0000313" key="3">
    <source>
        <dbReference type="EMBL" id="GAA4633949.1"/>
    </source>
</evidence>
<reference evidence="4" key="1">
    <citation type="journal article" date="2019" name="Int. J. Syst. Evol. Microbiol.">
        <title>The Global Catalogue of Microorganisms (GCM) 10K type strain sequencing project: providing services to taxonomists for standard genome sequencing and annotation.</title>
        <authorList>
            <consortium name="The Broad Institute Genomics Platform"/>
            <consortium name="The Broad Institute Genome Sequencing Center for Infectious Disease"/>
            <person name="Wu L."/>
            <person name="Ma J."/>
        </authorList>
    </citation>
    <scope>NUCLEOTIDE SEQUENCE [LARGE SCALE GENOMIC DNA]</scope>
    <source>
        <strain evidence="4">JCM 17939</strain>
    </source>
</reference>
<dbReference type="PANTHER" id="PTHR34406">
    <property type="entry name" value="PROTEIN YCEI"/>
    <property type="match status" value="1"/>
</dbReference>
<dbReference type="SMART" id="SM00867">
    <property type="entry name" value="YceI"/>
    <property type="match status" value="1"/>
</dbReference>
<dbReference type="Proteomes" id="UP001501442">
    <property type="component" value="Unassembled WGS sequence"/>
</dbReference>
<name>A0ABP8UN16_9ACTN</name>
<evidence type="ECO:0000256" key="1">
    <source>
        <dbReference type="ARBA" id="ARBA00008812"/>
    </source>
</evidence>
<accession>A0ABP8UN16</accession>
<keyword evidence="4" id="KW-1185">Reference proteome</keyword>